<dbReference type="RefSeq" id="WP_002113426.1">
    <property type="nucleotide sequence ID" value="NZ_FMJF01000004.1"/>
</dbReference>
<keyword evidence="4 8" id="KW-0276">Fatty acid metabolism</keyword>
<evidence type="ECO:0000256" key="2">
    <source>
        <dbReference type="ARBA" id="ARBA00022679"/>
    </source>
</evidence>
<accession>A0A1D3MG26</accession>
<evidence type="ECO:0000259" key="9">
    <source>
        <dbReference type="Pfam" id="PF01648"/>
    </source>
</evidence>
<keyword evidence="3 8" id="KW-0479">Metal-binding</keyword>
<feature type="binding site" evidence="8">
    <location>
        <position position="58"/>
    </location>
    <ligand>
        <name>Mg(2+)</name>
        <dbReference type="ChEBI" id="CHEBI:18420"/>
    </ligand>
</feature>
<comment type="subcellular location">
    <subcellularLocation>
        <location evidence="8">Cytoplasm</location>
    </subcellularLocation>
</comment>
<dbReference type="Pfam" id="PF01648">
    <property type="entry name" value="ACPS"/>
    <property type="match status" value="1"/>
</dbReference>
<dbReference type="GO" id="GO:0006633">
    <property type="term" value="P:fatty acid biosynthetic process"/>
    <property type="evidence" value="ECO:0007669"/>
    <property type="project" value="UniProtKB-UniRule"/>
</dbReference>
<organism evidence="10 11">
    <name type="scientific">Bacillus mycoides</name>
    <dbReference type="NCBI Taxonomy" id="1405"/>
    <lineage>
        <taxon>Bacteria</taxon>
        <taxon>Bacillati</taxon>
        <taxon>Bacillota</taxon>
        <taxon>Bacilli</taxon>
        <taxon>Bacillales</taxon>
        <taxon>Bacillaceae</taxon>
        <taxon>Bacillus</taxon>
        <taxon>Bacillus cereus group</taxon>
    </lineage>
</organism>
<dbReference type="AlphaFoldDB" id="A0A1D3MG26"/>
<keyword evidence="6 8" id="KW-0443">Lipid metabolism</keyword>
<dbReference type="GO" id="GO:0000287">
    <property type="term" value="F:magnesium ion binding"/>
    <property type="evidence" value="ECO:0007669"/>
    <property type="project" value="UniProtKB-UniRule"/>
</dbReference>
<feature type="binding site" evidence="8">
    <location>
        <position position="8"/>
    </location>
    <ligand>
        <name>Mg(2+)</name>
        <dbReference type="ChEBI" id="CHEBI:18420"/>
    </ligand>
</feature>
<keyword evidence="8" id="KW-0963">Cytoplasm</keyword>
<evidence type="ECO:0000256" key="4">
    <source>
        <dbReference type="ARBA" id="ARBA00022832"/>
    </source>
</evidence>
<dbReference type="PATRIC" id="fig|86662.23.peg.224"/>
<sequence length="119" mass="13108">MIVGIGIDIIELNRIEKMLDGKLKFRERILTEGERGVAEGLKGSRLTEFVAGRFAAKEAYSKAVGTGIGKEVSFLDIEVRNDDRGKPIIITNTEHIVHLSISHSKEFAVAQVVLESSSR</sequence>
<dbReference type="InterPro" id="IPR004568">
    <property type="entry name" value="Ppantetheine-prot_Trfase_dom"/>
</dbReference>
<name>A0A1D3MG26_BACMY</name>
<evidence type="ECO:0000313" key="10">
    <source>
        <dbReference type="EMBL" id="OFE01812.1"/>
    </source>
</evidence>
<dbReference type="EMBL" id="LXLX01000006">
    <property type="protein sequence ID" value="OFE01812.1"/>
    <property type="molecule type" value="Genomic_DNA"/>
</dbReference>
<keyword evidence="7 8" id="KW-0275">Fatty acid biosynthesis</keyword>
<evidence type="ECO:0000256" key="7">
    <source>
        <dbReference type="ARBA" id="ARBA00023160"/>
    </source>
</evidence>
<dbReference type="Proteomes" id="UP000175835">
    <property type="component" value="Unassembled WGS sequence"/>
</dbReference>
<comment type="cofactor">
    <cofactor evidence="8">
        <name>Mg(2+)</name>
        <dbReference type="ChEBI" id="CHEBI:18420"/>
    </cofactor>
</comment>
<keyword evidence="1 8" id="KW-0444">Lipid biosynthesis</keyword>
<comment type="function">
    <text evidence="8">Transfers the 4'-phosphopantetheine moiety from coenzyme A to a Ser of acyl-carrier-protein.</text>
</comment>
<dbReference type="Gene3D" id="3.90.470.20">
    <property type="entry name" value="4'-phosphopantetheinyl transferase domain"/>
    <property type="match status" value="1"/>
</dbReference>
<dbReference type="HAMAP" id="MF_00101">
    <property type="entry name" value="AcpS"/>
    <property type="match status" value="1"/>
</dbReference>
<evidence type="ECO:0000313" key="11">
    <source>
        <dbReference type="Proteomes" id="UP000175835"/>
    </source>
</evidence>
<dbReference type="GO" id="GO:0005737">
    <property type="term" value="C:cytoplasm"/>
    <property type="evidence" value="ECO:0007669"/>
    <property type="project" value="UniProtKB-SubCell"/>
</dbReference>
<dbReference type="SUPFAM" id="SSF56214">
    <property type="entry name" value="4'-phosphopantetheinyl transferase"/>
    <property type="match status" value="1"/>
</dbReference>
<dbReference type="GO" id="GO:0008897">
    <property type="term" value="F:holo-[acyl-carrier-protein] synthase activity"/>
    <property type="evidence" value="ECO:0007669"/>
    <property type="project" value="UniProtKB-UniRule"/>
</dbReference>
<dbReference type="InterPro" id="IPR002582">
    <property type="entry name" value="ACPS"/>
</dbReference>
<keyword evidence="5 8" id="KW-0460">Magnesium</keyword>
<reference evidence="10 11" key="1">
    <citation type="submission" date="2016-05" db="EMBL/GenBank/DDBJ databases">
        <title>Bacillus thuringiensis and Bacillus weihenstephanensis as novel biocontrol agents of wilt causing Verticillium species.</title>
        <authorList>
            <person name="Hollensteiner J."/>
            <person name="Wemheuer F."/>
            <person name="Harting R."/>
            <person name="Kolarzyk A."/>
            <person name="Diaz-Valerio S."/>
            <person name="Poehlein A."/>
            <person name="Brzuszkiewicz E."/>
            <person name="Nesemann K."/>
            <person name="Braus-Stromeyer S."/>
            <person name="Braus G."/>
            <person name="Daniel R."/>
            <person name="Liesegang H."/>
        </authorList>
    </citation>
    <scope>NUCLEOTIDE SEQUENCE [LARGE SCALE GENOMIC DNA]</scope>
    <source>
        <strain evidence="10 11">GOE11</strain>
    </source>
</reference>
<evidence type="ECO:0000256" key="1">
    <source>
        <dbReference type="ARBA" id="ARBA00022516"/>
    </source>
</evidence>
<comment type="catalytic activity">
    <reaction evidence="8">
        <text>apo-[ACP] + CoA = holo-[ACP] + adenosine 3',5'-bisphosphate + H(+)</text>
        <dbReference type="Rhea" id="RHEA:12068"/>
        <dbReference type="Rhea" id="RHEA-COMP:9685"/>
        <dbReference type="Rhea" id="RHEA-COMP:9690"/>
        <dbReference type="ChEBI" id="CHEBI:15378"/>
        <dbReference type="ChEBI" id="CHEBI:29999"/>
        <dbReference type="ChEBI" id="CHEBI:57287"/>
        <dbReference type="ChEBI" id="CHEBI:58343"/>
        <dbReference type="ChEBI" id="CHEBI:64479"/>
        <dbReference type="EC" id="2.7.8.7"/>
    </reaction>
</comment>
<dbReference type="InterPro" id="IPR008278">
    <property type="entry name" value="4-PPantetheinyl_Trfase_dom"/>
</dbReference>
<comment type="similarity">
    <text evidence="8">Belongs to the P-Pant transferase superfamily. AcpS family.</text>
</comment>
<dbReference type="InterPro" id="IPR037143">
    <property type="entry name" value="4-PPantetheinyl_Trfase_dom_sf"/>
</dbReference>
<evidence type="ECO:0000256" key="5">
    <source>
        <dbReference type="ARBA" id="ARBA00022842"/>
    </source>
</evidence>
<keyword evidence="2 8" id="KW-0808">Transferase</keyword>
<dbReference type="NCBIfam" id="TIGR00516">
    <property type="entry name" value="acpS"/>
    <property type="match status" value="1"/>
</dbReference>
<feature type="domain" description="4'-phosphopantetheinyl transferase" evidence="9">
    <location>
        <begin position="4"/>
        <end position="110"/>
    </location>
</feature>
<gene>
    <name evidence="8" type="primary">acpS</name>
    <name evidence="10" type="ORF">BWGOE11_03230</name>
</gene>
<evidence type="ECO:0000256" key="3">
    <source>
        <dbReference type="ARBA" id="ARBA00022723"/>
    </source>
</evidence>
<protein>
    <recommendedName>
        <fullName evidence="8">Holo-[acyl-carrier-protein] synthase</fullName>
        <shortName evidence="8">Holo-ACP synthase</shortName>
        <ecNumber evidence="8">2.7.8.7</ecNumber>
    </recommendedName>
    <alternativeName>
        <fullName evidence="8">4'-phosphopantetheinyl transferase AcpS</fullName>
    </alternativeName>
</protein>
<evidence type="ECO:0000256" key="8">
    <source>
        <dbReference type="HAMAP-Rule" id="MF_00101"/>
    </source>
</evidence>
<evidence type="ECO:0000256" key="6">
    <source>
        <dbReference type="ARBA" id="ARBA00023098"/>
    </source>
</evidence>
<dbReference type="EC" id="2.7.8.7" evidence="8"/>
<proteinExistence type="inferred from homology"/>
<comment type="caution">
    <text evidence="10">The sequence shown here is derived from an EMBL/GenBank/DDBJ whole genome shotgun (WGS) entry which is preliminary data.</text>
</comment>
<dbReference type="NCBIfam" id="TIGR00556">
    <property type="entry name" value="pantethn_trn"/>
    <property type="match status" value="1"/>
</dbReference>